<feature type="domain" description="Methyltransferase FkbM" evidence="1">
    <location>
        <begin position="115"/>
        <end position="274"/>
    </location>
</feature>
<keyword evidence="2" id="KW-0489">Methyltransferase</keyword>
<reference evidence="2 3" key="1">
    <citation type="submission" date="2022-08" db="EMBL/GenBank/DDBJ databases">
        <title>Bacterial and archaeal communities from various locations to study Microbial Dark Matter (Phase II).</title>
        <authorList>
            <person name="Stepanauskas R."/>
        </authorList>
    </citation>
    <scope>NUCLEOTIDE SEQUENCE [LARGE SCALE GENOMIC DNA]</scope>
    <source>
        <strain evidence="2 3">PD1</strain>
    </source>
</reference>
<name>A0ABT2ER44_9BACT</name>
<evidence type="ECO:0000259" key="1">
    <source>
        <dbReference type="Pfam" id="PF05050"/>
    </source>
</evidence>
<dbReference type="SUPFAM" id="SSF53335">
    <property type="entry name" value="S-adenosyl-L-methionine-dependent methyltransferases"/>
    <property type="match status" value="1"/>
</dbReference>
<keyword evidence="2" id="KW-0808">Transferase</keyword>
<evidence type="ECO:0000313" key="3">
    <source>
        <dbReference type="Proteomes" id="UP001204798"/>
    </source>
</evidence>
<dbReference type="Gene3D" id="3.40.50.150">
    <property type="entry name" value="Vaccinia Virus protein VP39"/>
    <property type="match status" value="1"/>
</dbReference>
<sequence length="324" mass="36591">MLSVQWLASPSAFFPLLRRKVKTAAKVFRNGGLRKLLEVFWLKLRQPPIKWREELEWVQIEGCDYVMVSNVNGFTMLVSSTDAGIGRELAFYRIHEPTVTKLLPGFVRLGDTVLDIGANIGYYTLLFSQLVGPTGMVIAVEPHPENVHLLELNLRLNRVSNVKVVPVAISDEIGTAQMFVSQGSNWHSLLLTEWSSGQSITVSTTTVDALAHQLERSIDIIRMDIEGWEAKALQGAEGTLKRDKPTIIAEIHPTYLQPGEVERILSRLHSFGYERAFVVMRIDDFPWVKRPKRVWERTISALLSDKDLLSSGESFTIILERPAK</sequence>
<dbReference type="EMBL" id="JANUCP010000005">
    <property type="protein sequence ID" value="MCS3920416.1"/>
    <property type="molecule type" value="Genomic_DNA"/>
</dbReference>
<proteinExistence type="predicted"/>
<accession>A0ABT2ER44</accession>
<gene>
    <name evidence="2" type="ORF">M2350_002845</name>
</gene>
<organism evidence="2 3">
    <name type="scientific">Candidatus Fervidibacter sacchari</name>
    <dbReference type="NCBI Taxonomy" id="1448929"/>
    <lineage>
        <taxon>Bacteria</taxon>
        <taxon>Candidatus Fervidibacterota</taxon>
        <taxon>Candidatus Fervidibacter</taxon>
    </lineage>
</organism>
<dbReference type="InterPro" id="IPR052514">
    <property type="entry name" value="SAM-dependent_MTase"/>
</dbReference>
<dbReference type="GO" id="GO:0008168">
    <property type="term" value="F:methyltransferase activity"/>
    <property type="evidence" value="ECO:0007669"/>
    <property type="project" value="UniProtKB-KW"/>
</dbReference>
<dbReference type="PANTHER" id="PTHR34203">
    <property type="entry name" value="METHYLTRANSFERASE, FKBM FAMILY PROTEIN"/>
    <property type="match status" value="1"/>
</dbReference>
<dbReference type="RefSeq" id="WP_259099588.1">
    <property type="nucleotide sequence ID" value="NZ_CP130454.1"/>
</dbReference>
<evidence type="ECO:0000313" key="2">
    <source>
        <dbReference type="EMBL" id="MCS3920416.1"/>
    </source>
</evidence>
<dbReference type="Pfam" id="PF05050">
    <property type="entry name" value="Methyltransf_21"/>
    <property type="match status" value="1"/>
</dbReference>
<dbReference type="PANTHER" id="PTHR34203:SF15">
    <property type="entry name" value="SLL1173 PROTEIN"/>
    <property type="match status" value="1"/>
</dbReference>
<dbReference type="InterPro" id="IPR029063">
    <property type="entry name" value="SAM-dependent_MTases_sf"/>
</dbReference>
<dbReference type="NCBIfam" id="TIGR01444">
    <property type="entry name" value="fkbM_fam"/>
    <property type="match status" value="1"/>
</dbReference>
<keyword evidence="3" id="KW-1185">Reference proteome</keyword>
<dbReference type="Proteomes" id="UP001204798">
    <property type="component" value="Unassembled WGS sequence"/>
</dbReference>
<protein>
    <submittedName>
        <fullName evidence="2">FkbM family methyltransferase</fullName>
    </submittedName>
</protein>
<dbReference type="InterPro" id="IPR006342">
    <property type="entry name" value="FkbM_mtfrase"/>
</dbReference>
<comment type="caution">
    <text evidence="2">The sequence shown here is derived from an EMBL/GenBank/DDBJ whole genome shotgun (WGS) entry which is preliminary data.</text>
</comment>
<dbReference type="GO" id="GO:0032259">
    <property type="term" value="P:methylation"/>
    <property type="evidence" value="ECO:0007669"/>
    <property type="project" value="UniProtKB-KW"/>
</dbReference>